<keyword evidence="2" id="KW-1133">Transmembrane helix</keyword>
<name>A0ABV1FPX0_9BACT</name>
<proteinExistence type="predicted"/>
<gene>
    <name evidence="3" type="ORF">AAAT34_05250</name>
</gene>
<keyword evidence="2" id="KW-0472">Membrane</keyword>
<organism evidence="3 4">
    <name type="scientific">Hallella faecis</name>
    <dbReference type="NCBI Taxonomy" id="2841596"/>
    <lineage>
        <taxon>Bacteria</taxon>
        <taxon>Pseudomonadati</taxon>
        <taxon>Bacteroidota</taxon>
        <taxon>Bacteroidia</taxon>
        <taxon>Bacteroidales</taxon>
        <taxon>Prevotellaceae</taxon>
        <taxon>Hallella</taxon>
    </lineage>
</organism>
<dbReference type="EMBL" id="JBBNFP010000014">
    <property type="protein sequence ID" value="MEQ2486463.1"/>
    <property type="molecule type" value="Genomic_DNA"/>
</dbReference>
<evidence type="ECO:0000256" key="2">
    <source>
        <dbReference type="SAM" id="Phobius"/>
    </source>
</evidence>
<evidence type="ECO:0000313" key="3">
    <source>
        <dbReference type="EMBL" id="MEQ2486463.1"/>
    </source>
</evidence>
<evidence type="ECO:0000313" key="4">
    <source>
        <dbReference type="Proteomes" id="UP001487296"/>
    </source>
</evidence>
<feature type="transmembrane region" description="Helical" evidence="2">
    <location>
        <begin position="17"/>
        <end position="35"/>
    </location>
</feature>
<keyword evidence="2" id="KW-0812">Transmembrane</keyword>
<reference evidence="3 4" key="1">
    <citation type="submission" date="2024-04" db="EMBL/GenBank/DDBJ databases">
        <title>Human intestinal bacterial collection.</title>
        <authorList>
            <person name="Pauvert C."/>
            <person name="Hitch T.C.A."/>
            <person name="Clavel T."/>
        </authorList>
    </citation>
    <scope>NUCLEOTIDE SEQUENCE [LARGE SCALE GENOMIC DNA]</scope>
    <source>
        <strain evidence="3 4">CLA-AA-H145</strain>
    </source>
</reference>
<dbReference type="RefSeq" id="WP_215759467.1">
    <property type="nucleotide sequence ID" value="NZ_JAHKBE010000012.1"/>
</dbReference>
<comment type="caution">
    <text evidence="3">The sequence shown here is derived from an EMBL/GenBank/DDBJ whole genome shotgun (WGS) entry which is preliminary data.</text>
</comment>
<dbReference type="Proteomes" id="UP001487296">
    <property type="component" value="Unassembled WGS sequence"/>
</dbReference>
<keyword evidence="1" id="KW-0175">Coiled coil</keyword>
<keyword evidence="4" id="KW-1185">Reference proteome</keyword>
<protein>
    <submittedName>
        <fullName evidence="3">Uncharacterized protein</fullName>
    </submittedName>
</protein>
<sequence>MTSYDLLPFAPFTTREWFLVGIFLVTYAALLVVTIQNSRRKMQILRDRLDKARQIQADQQAMSQQSLEANHKRVAELEELIQKLDDENDVLRLELEEKKARLDYNNKVAVIENEKRSKADHIIFSSPVYIRLQDLLDRGESMSNEEQSQLDKVINSVYTGFTSQLYGLYRMTSQEYAVCLLIKARFAPKDIATLTAHSKESVASTRSRLFHKVFQRKGTTKEWDDFVLSL</sequence>
<accession>A0ABV1FPX0</accession>
<feature type="coiled-coil region" evidence="1">
    <location>
        <begin position="35"/>
        <end position="101"/>
    </location>
</feature>
<evidence type="ECO:0000256" key="1">
    <source>
        <dbReference type="SAM" id="Coils"/>
    </source>
</evidence>